<dbReference type="RefSeq" id="WP_027824846.1">
    <property type="nucleotide sequence ID" value="NZ_AUEI01000004.1"/>
</dbReference>
<dbReference type="PIRSF" id="PIRSF033091">
    <property type="entry name" value="Pesterase_YhaO"/>
    <property type="match status" value="1"/>
</dbReference>
<gene>
    <name evidence="3" type="ORF">FC23_GL000025</name>
</gene>
<evidence type="ECO:0000313" key="4">
    <source>
        <dbReference type="Proteomes" id="UP000051931"/>
    </source>
</evidence>
<dbReference type="STRING" id="1122152.GCA_000425905_00661"/>
<dbReference type="Proteomes" id="UP000051931">
    <property type="component" value="Unassembled WGS sequence"/>
</dbReference>
<sequence length="407" mass="46090">MKFIHLADAHLDSPFRGLSFLPLKTYQEIKNAANQSFKAIVDLAIRECVDLVLIAGDTFDSIKPSPKSQIFFCNQVARLTDAEIQVVMILGNHDYINPENLAISTSPYFHLLGSNEVVESLDLETESGFSYQVNGFSYQHNHLKSNFIPLFPPKGHKYTIGMMHAGAKSSEPSQNVYAPFELKEIRNLNYDYFALGHIHLRQILCQNPLVVYPGNIQGRHINELGAKGCYLVDVDENSGKTKLTFKQTAPILWQKVELNLTKSLSQNDLVQVIKDTLAENNHEQTFIYLEISNAQYLSEEEVEFLQDHDVWQSFSEQLAFNSQVVDLRMKSQLKLSLAEKDQLAFEKAKEELLTSKELSELIKPLIKKDTNLLLKSNSESFEAQVNDATVVKLAEFLKGITDETNTN</sequence>
<organism evidence="3 4">
    <name type="scientific">Lactobacillus psittaci DSM 15354</name>
    <dbReference type="NCBI Taxonomy" id="1122152"/>
    <lineage>
        <taxon>Bacteria</taxon>
        <taxon>Bacillati</taxon>
        <taxon>Bacillota</taxon>
        <taxon>Bacilli</taxon>
        <taxon>Lactobacillales</taxon>
        <taxon>Lactobacillaceae</taxon>
        <taxon>Lactobacillus</taxon>
    </lineage>
</organism>
<evidence type="ECO:0000313" key="3">
    <source>
        <dbReference type="EMBL" id="KRL63778.1"/>
    </source>
</evidence>
<accession>A0A0R1SB36</accession>
<dbReference type="InterPro" id="IPR050535">
    <property type="entry name" value="DNA_Repair-Maintenance_Comp"/>
</dbReference>
<dbReference type="OrthoDB" id="9773856at2"/>
<keyword evidence="4" id="KW-1185">Reference proteome</keyword>
<dbReference type="Gene3D" id="3.60.21.10">
    <property type="match status" value="1"/>
</dbReference>
<dbReference type="SUPFAM" id="SSF56300">
    <property type="entry name" value="Metallo-dependent phosphatases"/>
    <property type="match status" value="1"/>
</dbReference>
<evidence type="ECO:0000256" key="1">
    <source>
        <dbReference type="ARBA" id="ARBA00022801"/>
    </source>
</evidence>
<proteinExistence type="predicted"/>
<dbReference type="InterPro" id="IPR029052">
    <property type="entry name" value="Metallo-depent_PP-like"/>
</dbReference>
<dbReference type="GO" id="GO:0016787">
    <property type="term" value="F:hydrolase activity"/>
    <property type="evidence" value="ECO:0007669"/>
    <property type="project" value="UniProtKB-KW"/>
</dbReference>
<dbReference type="InterPro" id="IPR041796">
    <property type="entry name" value="Mre11_N"/>
</dbReference>
<dbReference type="eggNOG" id="COG0420">
    <property type="taxonomic scope" value="Bacteria"/>
</dbReference>
<dbReference type="InterPro" id="IPR014576">
    <property type="entry name" value="Pesterase_YhaO"/>
</dbReference>
<dbReference type="PATRIC" id="fig|1122152.4.peg.25"/>
<dbReference type="CDD" id="cd00840">
    <property type="entry name" value="MPP_Mre11_N"/>
    <property type="match status" value="1"/>
</dbReference>
<protein>
    <submittedName>
        <fullName evidence="3">Phosphoesterase</fullName>
    </submittedName>
</protein>
<dbReference type="Pfam" id="PF00149">
    <property type="entry name" value="Metallophos"/>
    <property type="match status" value="1"/>
</dbReference>
<dbReference type="PANTHER" id="PTHR30337">
    <property type="entry name" value="COMPONENT OF ATP-DEPENDENT DSDNA EXONUCLEASE"/>
    <property type="match status" value="1"/>
</dbReference>
<dbReference type="PANTHER" id="PTHR30337:SF7">
    <property type="entry name" value="PHOSPHOESTERASE"/>
    <property type="match status" value="1"/>
</dbReference>
<dbReference type="AlphaFoldDB" id="A0A0R1SB36"/>
<dbReference type="InterPro" id="IPR004843">
    <property type="entry name" value="Calcineurin-like_PHP"/>
</dbReference>
<feature type="domain" description="Calcineurin-like phosphoesterase" evidence="2">
    <location>
        <begin position="1"/>
        <end position="199"/>
    </location>
</feature>
<dbReference type="EMBL" id="AZFB01000001">
    <property type="protein sequence ID" value="KRL63778.1"/>
    <property type="molecule type" value="Genomic_DNA"/>
</dbReference>
<keyword evidence="1" id="KW-0378">Hydrolase</keyword>
<reference evidence="3 4" key="1">
    <citation type="journal article" date="2015" name="Genome Announc.">
        <title>Expanding the biotechnology potential of lactobacilli through comparative genomics of 213 strains and associated genera.</title>
        <authorList>
            <person name="Sun Z."/>
            <person name="Harris H.M."/>
            <person name="McCann A."/>
            <person name="Guo C."/>
            <person name="Argimon S."/>
            <person name="Zhang W."/>
            <person name="Yang X."/>
            <person name="Jeffery I.B."/>
            <person name="Cooney J.C."/>
            <person name="Kagawa T.F."/>
            <person name="Liu W."/>
            <person name="Song Y."/>
            <person name="Salvetti E."/>
            <person name="Wrobel A."/>
            <person name="Rasinkangas P."/>
            <person name="Parkhill J."/>
            <person name="Rea M.C."/>
            <person name="O'Sullivan O."/>
            <person name="Ritari J."/>
            <person name="Douillard F.P."/>
            <person name="Paul Ross R."/>
            <person name="Yang R."/>
            <person name="Briner A.E."/>
            <person name="Felis G.E."/>
            <person name="de Vos W.M."/>
            <person name="Barrangou R."/>
            <person name="Klaenhammer T.R."/>
            <person name="Caufield P.W."/>
            <person name="Cui Y."/>
            <person name="Zhang H."/>
            <person name="O'Toole P.W."/>
        </authorList>
    </citation>
    <scope>NUCLEOTIDE SEQUENCE [LARGE SCALE GENOMIC DNA]</scope>
    <source>
        <strain evidence="3 4">DSM 15354</strain>
    </source>
</reference>
<evidence type="ECO:0000259" key="2">
    <source>
        <dbReference type="Pfam" id="PF00149"/>
    </source>
</evidence>
<comment type="caution">
    <text evidence="3">The sequence shown here is derived from an EMBL/GenBank/DDBJ whole genome shotgun (WGS) entry which is preliminary data.</text>
</comment>
<name>A0A0R1SB36_9LACO</name>